<dbReference type="AlphaFoldDB" id="A0A290HBG7"/>
<dbReference type="Gene3D" id="3.40.109.10">
    <property type="entry name" value="NADH Oxidase"/>
    <property type="match status" value="2"/>
</dbReference>
<accession>A0A290HBG7</accession>
<reference evidence="3" key="1">
    <citation type="submission" date="2017-09" db="EMBL/GenBank/DDBJ databases">
        <title>The complete genome of Sulfurospirillum sp. JPD-1.</title>
        <authorList>
            <person name="Goris T."/>
        </authorList>
    </citation>
    <scope>NUCLEOTIDE SEQUENCE [LARGE SCALE GENOMIC DNA]</scope>
    <source>
        <strain evidence="3">JPD-1</strain>
    </source>
</reference>
<evidence type="ECO:0000313" key="2">
    <source>
        <dbReference type="EMBL" id="ATB68571.1"/>
    </source>
</evidence>
<dbReference type="OrthoDB" id="9801593at2"/>
<dbReference type="KEGG" id="sulj:SJPD1_0449"/>
<dbReference type="Pfam" id="PF00881">
    <property type="entry name" value="Nitroreductase"/>
    <property type="match status" value="1"/>
</dbReference>
<sequence length="422" mass="48281">MLAYHAQTVHSYRSVRTKSHSIDWDHPPQQFKIYPETFTRIPLDKKNPDHRFFYLIGGITAQKSYPGVTYALRTNPSAGALYPTEVYVQIRDVEGFKDGIYHLSPRETSLVLLYPLSEPEGVESFLHVKKIKGFVFLFSALYYRSSWKYKDRAFRYCLHDTGHMIGTLEASCTLSAAVYHLLYGIEKKALNKLFEFGKEEFFLSAAIVGEEDESFTCKEVSMHLPYVNGTGNFEVNECVEKAYDETCELILHAQTTLPLFDLDKERFTQAIWKRRSIRDFMQKPIAKDEFLEVMEFITQPIPSDCDVGIEIYAIINRVEGMWQGVWKEGVYLQSGDFMRKAGYLCLEQALGAESGVTFFLVGHDEQNYQAMVQKAGIIGHRLYLISTYLGFGCSGIGAYYDEEVMTFLQSDGMVLYSLAIGH</sequence>
<organism evidence="2 3">
    <name type="scientific">Sulfurospirillum diekertiae</name>
    <dbReference type="NCBI Taxonomy" id="1854492"/>
    <lineage>
        <taxon>Bacteria</taxon>
        <taxon>Pseudomonadati</taxon>
        <taxon>Campylobacterota</taxon>
        <taxon>Epsilonproteobacteria</taxon>
        <taxon>Campylobacterales</taxon>
        <taxon>Sulfurospirillaceae</taxon>
        <taxon>Sulfurospirillum</taxon>
    </lineage>
</organism>
<evidence type="ECO:0000313" key="3">
    <source>
        <dbReference type="Proteomes" id="UP000217349"/>
    </source>
</evidence>
<dbReference type="RefSeq" id="WP_096045776.1">
    <property type="nucleotide sequence ID" value="NZ_CP023275.1"/>
</dbReference>
<dbReference type="GO" id="GO:0016491">
    <property type="term" value="F:oxidoreductase activity"/>
    <property type="evidence" value="ECO:0007669"/>
    <property type="project" value="InterPro"/>
</dbReference>
<dbReference type="InterPro" id="IPR029479">
    <property type="entry name" value="Nitroreductase"/>
</dbReference>
<dbReference type="SUPFAM" id="SSF55469">
    <property type="entry name" value="FMN-dependent nitroreductase-like"/>
    <property type="match status" value="2"/>
</dbReference>
<name>A0A290HBG7_9BACT</name>
<dbReference type="InterPro" id="IPR000415">
    <property type="entry name" value="Nitroreductase-like"/>
</dbReference>
<dbReference type="Proteomes" id="UP000217349">
    <property type="component" value="Chromosome"/>
</dbReference>
<dbReference type="PANTHER" id="PTHR42741">
    <property type="entry name" value="NITROREDUCTASE FAMILY PROTEIN"/>
    <property type="match status" value="1"/>
</dbReference>
<dbReference type="InterPro" id="IPR020051">
    <property type="entry name" value="SagB-type_dehydrogenase"/>
</dbReference>
<dbReference type="CDD" id="cd02142">
    <property type="entry name" value="McbC_SagB-like_oxidoreductase"/>
    <property type="match status" value="1"/>
</dbReference>
<protein>
    <recommendedName>
        <fullName evidence="1">Nitroreductase domain-containing protein</fullName>
    </recommendedName>
</protein>
<dbReference type="NCBIfam" id="TIGR03605">
    <property type="entry name" value="antibiot_sagB"/>
    <property type="match status" value="1"/>
</dbReference>
<gene>
    <name evidence="2" type="ORF">SJPD1_0449</name>
</gene>
<evidence type="ECO:0000259" key="1">
    <source>
        <dbReference type="Pfam" id="PF00881"/>
    </source>
</evidence>
<dbReference type="EMBL" id="CP023275">
    <property type="protein sequence ID" value="ATB68571.1"/>
    <property type="molecule type" value="Genomic_DNA"/>
</dbReference>
<proteinExistence type="predicted"/>
<feature type="domain" description="Nitroreductase" evidence="1">
    <location>
        <begin position="273"/>
        <end position="422"/>
    </location>
</feature>
<dbReference type="PANTHER" id="PTHR42741:SF3">
    <property type="entry name" value="NITROREDUCTASE FAMILY PROTEIN"/>
    <property type="match status" value="1"/>
</dbReference>